<protein>
    <submittedName>
        <fullName evidence="1">Uncharacterized protein</fullName>
    </submittedName>
</protein>
<reference evidence="1" key="1">
    <citation type="journal article" name="BMC Genomics">
        <title>Long-read sequencing and de novo genome assembly of marine medaka (Oryzias melastigma).</title>
        <authorList>
            <person name="Liang P."/>
            <person name="Saqib H.S.A."/>
            <person name="Ni X."/>
            <person name="Shen Y."/>
        </authorList>
    </citation>
    <scope>NUCLEOTIDE SEQUENCE</scope>
    <source>
        <strain evidence="1">Bigg-433</strain>
    </source>
</reference>
<gene>
    <name evidence="1" type="ORF">FQA47_022730</name>
</gene>
<evidence type="ECO:0000313" key="1">
    <source>
        <dbReference type="EMBL" id="KAF6738552.1"/>
    </source>
</evidence>
<comment type="caution">
    <text evidence="1">The sequence shown here is derived from an EMBL/GenBank/DDBJ whole genome shotgun (WGS) entry which is preliminary data.</text>
</comment>
<proteinExistence type="predicted"/>
<accession>A0A834L1W2</accession>
<name>A0A834L1W2_ORYME</name>
<dbReference type="AlphaFoldDB" id="A0A834L1W2"/>
<evidence type="ECO:0000313" key="2">
    <source>
        <dbReference type="Proteomes" id="UP000646548"/>
    </source>
</evidence>
<dbReference type="EMBL" id="WKFB01000024">
    <property type="protein sequence ID" value="KAF6738552.1"/>
    <property type="molecule type" value="Genomic_DNA"/>
</dbReference>
<organism evidence="1 2">
    <name type="scientific">Oryzias melastigma</name>
    <name type="common">Marine medaka</name>
    <dbReference type="NCBI Taxonomy" id="30732"/>
    <lineage>
        <taxon>Eukaryota</taxon>
        <taxon>Metazoa</taxon>
        <taxon>Chordata</taxon>
        <taxon>Craniata</taxon>
        <taxon>Vertebrata</taxon>
        <taxon>Euteleostomi</taxon>
        <taxon>Actinopterygii</taxon>
        <taxon>Neopterygii</taxon>
        <taxon>Teleostei</taxon>
        <taxon>Neoteleostei</taxon>
        <taxon>Acanthomorphata</taxon>
        <taxon>Ovalentaria</taxon>
        <taxon>Atherinomorphae</taxon>
        <taxon>Beloniformes</taxon>
        <taxon>Adrianichthyidae</taxon>
        <taxon>Oryziinae</taxon>
        <taxon>Oryzias</taxon>
    </lineage>
</organism>
<dbReference type="Proteomes" id="UP000646548">
    <property type="component" value="Unassembled WGS sequence"/>
</dbReference>
<sequence length="116" mass="13178">MQVNTVNFKNWPQVQTQVQICPGPLDCTQTGPQRQEGQVLLCALSKRLDTIRTVEENGPNRRVCPHKAVRSINTRRENITTEMKTRPGNHSNTLSMFPVYVNGIPAWTCYSCFSSR</sequence>